<evidence type="ECO:0000256" key="8">
    <source>
        <dbReference type="RuleBase" id="RU280816"/>
    </source>
</evidence>
<evidence type="ECO:0000256" key="1">
    <source>
        <dbReference type="ARBA" id="ARBA00004141"/>
    </source>
</evidence>
<keyword evidence="11" id="KW-1185">Reference proteome</keyword>
<keyword evidence="3 8" id="KW-0812">Transmembrane</keyword>
<organism evidence="10 11">
    <name type="scientific">Chenopodium quinoa</name>
    <name type="common">Quinoa</name>
    <dbReference type="NCBI Taxonomy" id="63459"/>
    <lineage>
        <taxon>Eukaryota</taxon>
        <taxon>Viridiplantae</taxon>
        <taxon>Streptophyta</taxon>
        <taxon>Embryophyta</taxon>
        <taxon>Tracheophyta</taxon>
        <taxon>Spermatophyta</taxon>
        <taxon>Magnoliopsida</taxon>
        <taxon>eudicotyledons</taxon>
        <taxon>Gunneridae</taxon>
        <taxon>Pentapetalae</taxon>
        <taxon>Caryophyllales</taxon>
        <taxon>Chenopodiaceae</taxon>
        <taxon>Chenopodioideae</taxon>
        <taxon>Atripliceae</taxon>
        <taxon>Chenopodium</taxon>
    </lineage>
</organism>
<comment type="function">
    <text evidence="8">May be involved in modulation of pathogen defense and leaf cell death.</text>
</comment>
<reference evidence="10" key="1">
    <citation type="journal article" date="2017" name="Nature">
        <title>The genome of Chenopodium quinoa.</title>
        <authorList>
            <person name="Jarvis D.E."/>
            <person name="Ho Y.S."/>
            <person name="Lightfoot D.J."/>
            <person name="Schmoeckel S.M."/>
            <person name="Li B."/>
            <person name="Borm T.J.A."/>
            <person name="Ohyanagi H."/>
            <person name="Mineta K."/>
            <person name="Michell C.T."/>
            <person name="Saber N."/>
            <person name="Kharbatia N.M."/>
            <person name="Rupper R.R."/>
            <person name="Sharp A.R."/>
            <person name="Dally N."/>
            <person name="Boughton B.A."/>
            <person name="Woo Y.H."/>
            <person name="Gao G."/>
            <person name="Schijlen E.G.W.M."/>
            <person name="Guo X."/>
            <person name="Momin A.A."/>
            <person name="Negrao S."/>
            <person name="Al-Babili S."/>
            <person name="Gehring C."/>
            <person name="Roessner U."/>
            <person name="Jung C."/>
            <person name="Murphy K."/>
            <person name="Arold S.T."/>
            <person name="Gojobori T."/>
            <person name="van der Linden C.G."/>
            <person name="van Loo E.N."/>
            <person name="Jellen E.N."/>
            <person name="Maughan P.J."/>
            <person name="Tester M."/>
        </authorList>
    </citation>
    <scope>NUCLEOTIDE SEQUENCE [LARGE SCALE GENOMIC DNA]</scope>
    <source>
        <strain evidence="10">cv. PI 614886</strain>
    </source>
</reference>
<dbReference type="PANTHER" id="PTHR31942:SF74">
    <property type="entry name" value="MLO-LIKE PROTEIN 15"/>
    <property type="match status" value="1"/>
</dbReference>
<evidence type="ECO:0000256" key="2">
    <source>
        <dbReference type="ARBA" id="ARBA00006574"/>
    </source>
</evidence>
<evidence type="ECO:0000256" key="3">
    <source>
        <dbReference type="ARBA" id="ARBA00022692"/>
    </source>
</evidence>
<evidence type="ECO:0000256" key="6">
    <source>
        <dbReference type="ARBA" id="ARBA00023136"/>
    </source>
</evidence>
<protein>
    <recommendedName>
        <fullName evidence="8">MLO-like protein</fullName>
    </recommendedName>
</protein>
<feature type="transmembrane region" description="Helical" evidence="9">
    <location>
        <begin position="38"/>
        <end position="55"/>
    </location>
</feature>
<comment type="subcellular location">
    <subcellularLocation>
        <location evidence="1 8">Membrane</location>
        <topology evidence="1 8">Multi-pass membrane protein</topology>
    </subcellularLocation>
</comment>
<dbReference type="GO" id="GO:0005516">
    <property type="term" value="F:calmodulin binding"/>
    <property type="evidence" value="ECO:0007669"/>
    <property type="project" value="UniProtKB-KW"/>
</dbReference>
<evidence type="ECO:0000256" key="7">
    <source>
        <dbReference type="ARBA" id="ARBA00023265"/>
    </source>
</evidence>
<feature type="transmembrane region" description="Helical" evidence="9">
    <location>
        <begin position="378"/>
        <end position="399"/>
    </location>
</feature>
<keyword evidence="6 8" id="KW-0472">Membrane</keyword>
<dbReference type="EnsemblPlants" id="AUR62033669-RA">
    <property type="protein sequence ID" value="AUR62033669-RA:cds"/>
    <property type="gene ID" value="AUR62033669"/>
</dbReference>
<dbReference type="Proteomes" id="UP000596660">
    <property type="component" value="Unplaced"/>
</dbReference>
<proteinExistence type="inferred from homology"/>
<evidence type="ECO:0000313" key="11">
    <source>
        <dbReference type="Proteomes" id="UP000596660"/>
    </source>
</evidence>
<dbReference type="PANTHER" id="PTHR31942">
    <property type="entry name" value="MLO-LIKE PROTEIN 1"/>
    <property type="match status" value="1"/>
</dbReference>
<evidence type="ECO:0000313" key="10">
    <source>
        <dbReference type="EnsemblPlants" id="AUR62033669-RA:cds"/>
    </source>
</evidence>
<feature type="transmembrane region" description="Helical" evidence="9">
    <location>
        <begin position="254"/>
        <end position="272"/>
    </location>
</feature>
<dbReference type="AlphaFoldDB" id="A0A803MQW8"/>
<keyword evidence="7 8" id="KW-0568">Pathogenesis-related protein</keyword>
<feature type="transmembrane region" description="Helical" evidence="9">
    <location>
        <begin position="13"/>
        <end position="31"/>
    </location>
</feature>
<keyword evidence="5 8" id="KW-1133">Transmembrane helix</keyword>
<feature type="transmembrane region" description="Helical" evidence="9">
    <location>
        <begin position="278"/>
        <end position="295"/>
    </location>
</feature>
<name>A0A803MQW8_CHEQI</name>
<feature type="transmembrane region" description="Helical" evidence="9">
    <location>
        <begin position="335"/>
        <end position="358"/>
    </location>
</feature>
<comment type="similarity">
    <text evidence="2 8">Belongs to the MLO family.</text>
</comment>
<dbReference type="Gramene" id="AUR62033669-RA">
    <property type="protein sequence ID" value="AUR62033669-RA:cds"/>
    <property type="gene ID" value="AUR62033669"/>
</dbReference>
<dbReference type="GO" id="GO:0016020">
    <property type="term" value="C:membrane"/>
    <property type="evidence" value="ECO:0007669"/>
    <property type="project" value="UniProtKB-SubCell"/>
</dbReference>
<reference evidence="10" key="2">
    <citation type="submission" date="2021-03" db="UniProtKB">
        <authorList>
            <consortium name="EnsemblPlants"/>
        </authorList>
    </citation>
    <scope>IDENTIFICATION</scope>
</reference>
<feature type="transmembrane region" description="Helical" evidence="9">
    <location>
        <begin position="124"/>
        <end position="145"/>
    </location>
</feature>
<evidence type="ECO:0000256" key="9">
    <source>
        <dbReference type="SAM" id="Phobius"/>
    </source>
</evidence>
<dbReference type="Pfam" id="PF03094">
    <property type="entry name" value="Mlo"/>
    <property type="match status" value="1"/>
</dbReference>
<evidence type="ECO:0000256" key="4">
    <source>
        <dbReference type="ARBA" id="ARBA00022821"/>
    </source>
</evidence>
<dbReference type="GO" id="GO:0006952">
    <property type="term" value="P:defense response"/>
    <property type="evidence" value="ECO:0007669"/>
    <property type="project" value="UniProtKB-KW"/>
</dbReference>
<accession>A0A803MQW8</accession>
<comment type="domain">
    <text evidence="8">The C-terminus contains a calmodulin-binding domain, which binds calmodulin in a calcium-dependent fashion.</text>
</comment>
<sequence>MAGGEGGPSFESTPSWIIGAVVFLMVSVSWFIEKLLSFLELMLLGFVSLLLAVFQDDIASTCISEKLAKKWIPCHVEKSTSNDMSHFQISHLPSGGRRLLAEETTFSCPTGKAPFVSVGVLHQLHYLIFILAIVHLVSCTVTVLLGEVKISQWRKWEESIRRQIDVNNDTERVIDIRSLTFIKERFEGVDAKKRNYAVNVILQAPSRDSDKSRLHSNEIGLHFGNSAILTATRIRRLTFTSTWWYAYEADFQKVVSISWFLWIMVFTSLTLNVASWNIYFWISFIPLILLLLVGTKLEQVITELAIYVAQRHSVLVGEVRFQPSDEYFWFSRPKFVLCLIHVILFLNSFGFAIFFWTLLKFGFHSCVMGEAKYVYGRISIMVAVQTICSYSTLPLYAIVTQMGSSYNEAAMKRHGFLRNETQQLELR</sequence>
<keyword evidence="4 8" id="KW-0611">Plant defense</keyword>
<evidence type="ECO:0000256" key="5">
    <source>
        <dbReference type="ARBA" id="ARBA00022989"/>
    </source>
</evidence>
<gene>
    <name evidence="8" type="primary">MLO</name>
</gene>
<keyword evidence="8" id="KW-0112">Calmodulin-binding</keyword>
<dbReference type="InterPro" id="IPR004326">
    <property type="entry name" value="Mlo"/>
</dbReference>